<dbReference type="InterPro" id="IPR046342">
    <property type="entry name" value="CBS_dom_sf"/>
</dbReference>
<feature type="transmembrane region" description="Helical" evidence="14">
    <location>
        <begin position="277"/>
        <end position="299"/>
    </location>
</feature>
<dbReference type="Proteomes" id="UP001596058">
    <property type="component" value="Unassembled WGS sequence"/>
</dbReference>
<gene>
    <name evidence="17" type="ORF">ACFPZ3_60125</name>
</gene>
<evidence type="ECO:0000256" key="8">
    <source>
        <dbReference type="ARBA" id="ARBA00022801"/>
    </source>
</evidence>
<dbReference type="PIRSF" id="PIRSF006404">
    <property type="entry name" value="UCP006404_Pept_M50_CBS"/>
    <property type="match status" value="1"/>
</dbReference>
<evidence type="ECO:0000256" key="1">
    <source>
        <dbReference type="ARBA" id="ARBA00004651"/>
    </source>
</evidence>
<feature type="transmembrane region" description="Helical" evidence="14">
    <location>
        <begin position="21"/>
        <end position="37"/>
    </location>
</feature>
<sequence>MRGTLPLGTVAGIPVRAHWSALGLAALIVAGLGGVVLPRAMPGLDHRQYWPVAVVTGVLFMASLLVHEVAHALTARRCGLKAVAITIWGLGGSTELEQEAKNPRVELAVAAAGPLASLGIAVLAFLAFLIMPKATLPASAVVWLATMNLLLGLFNLLPGDPLDGGRVLHALLWWRFADRFRADRASARAGHMLGTTLIALGLFGTLFWGWLGGLWLLPLGWFIVTAARQELTVKIARAGLRGLAVREVMTPDPDRAPAWMTVQEFVDRVVLGSRQTVFPVVSVHGAPIGSVSLFMLMAVPREHRSVTRIETLRVARRPVRVVSPDDEACRLLEQPARGQLIAVVEGGRLVGMVTGTDLDRILGQALLRAGVDATG</sequence>
<keyword evidence="5 14" id="KW-0812">Transmembrane</keyword>
<dbReference type="InterPro" id="IPR016483">
    <property type="entry name" value="UCP006404_Pept_M50_CBS"/>
</dbReference>
<evidence type="ECO:0000259" key="16">
    <source>
        <dbReference type="Pfam" id="PF02163"/>
    </source>
</evidence>
<keyword evidence="11 14" id="KW-0482">Metalloprotease</keyword>
<dbReference type="PANTHER" id="PTHR39188:SF3">
    <property type="entry name" value="STAGE IV SPORULATION PROTEIN FB"/>
    <property type="match status" value="1"/>
</dbReference>
<organism evidence="17 18">
    <name type="scientific">Nonomuraea insulae</name>
    <dbReference type="NCBI Taxonomy" id="1616787"/>
    <lineage>
        <taxon>Bacteria</taxon>
        <taxon>Bacillati</taxon>
        <taxon>Actinomycetota</taxon>
        <taxon>Actinomycetes</taxon>
        <taxon>Streptosporangiales</taxon>
        <taxon>Streptosporangiaceae</taxon>
        <taxon>Nonomuraea</taxon>
    </lineage>
</organism>
<dbReference type="GO" id="GO:0006508">
    <property type="term" value="P:proteolysis"/>
    <property type="evidence" value="ECO:0007669"/>
    <property type="project" value="UniProtKB-KW"/>
</dbReference>
<accession>A0ABW1DA21</accession>
<keyword evidence="9 14" id="KW-0862">Zinc</keyword>
<feature type="transmembrane region" description="Helical" evidence="14">
    <location>
        <begin position="49"/>
        <end position="67"/>
    </location>
</feature>
<keyword evidence="18" id="KW-1185">Reference proteome</keyword>
<reference evidence="18" key="1">
    <citation type="journal article" date="2019" name="Int. J. Syst. Evol. Microbiol.">
        <title>The Global Catalogue of Microorganisms (GCM) 10K type strain sequencing project: providing services to taxonomists for standard genome sequencing and annotation.</title>
        <authorList>
            <consortium name="The Broad Institute Genomics Platform"/>
            <consortium name="The Broad Institute Genome Sequencing Center for Infectious Disease"/>
            <person name="Wu L."/>
            <person name="Ma J."/>
        </authorList>
    </citation>
    <scope>NUCLEOTIDE SEQUENCE [LARGE SCALE GENOMIC DNA]</scope>
    <source>
        <strain evidence="18">CCUG 53903</strain>
    </source>
</reference>
<evidence type="ECO:0000256" key="5">
    <source>
        <dbReference type="ARBA" id="ARBA00022692"/>
    </source>
</evidence>
<comment type="cofactor">
    <cofactor evidence="14">
        <name>Zn(2+)</name>
        <dbReference type="ChEBI" id="CHEBI:29105"/>
    </cofactor>
    <text evidence="14">Binds 1 zinc ion per subunit.</text>
</comment>
<evidence type="ECO:0000256" key="9">
    <source>
        <dbReference type="ARBA" id="ARBA00022833"/>
    </source>
</evidence>
<dbReference type="InterPro" id="IPR000644">
    <property type="entry name" value="CBS_dom"/>
</dbReference>
<evidence type="ECO:0000313" key="18">
    <source>
        <dbReference type="Proteomes" id="UP001596058"/>
    </source>
</evidence>
<keyword evidence="4 14" id="KW-0645">Protease</keyword>
<evidence type="ECO:0000259" key="15">
    <source>
        <dbReference type="Pfam" id="PF00571"/>
    </source>
</evidence>
<evidence type="ECO:0000256" key="4">
    <source>
        <dbReference type="ARBA" id="ARBA00022670"/>
    </source>
</evidence>
<dbReference type="InterPro" id="IPR008915">
    <property type="entry name" value="Peptidase_M50"/>
</dbReference>
<keyword evidence="13 14" id="KW-0472">Membrane</keyword>
<keyword evidence="12" id="KW-0129">CBS domain</keyword>
<name>A0ABW1DA21_9ACTN</name>
<dbReference type="EMBL" id="JBHSPA010000106">
    <property type="protein sequence ID" value="MFC5834023.1"/>
    <property type="molecule type" value="Genomic_DNA"/>
</dbReference>
<evidence type="ECO:0000256" key="6">
    <source>
        <dbReference type="ARBA" id="ARBA00022723"/>
    </source>
</evidence>
<proteinExistence type="inferred from homology"/>
<feature type="domain" description="CBS" evidence="15">
    <location>
        <begin position="314"/>
        <end position="361"/>
    </location>
</feature>
<feature type="domain" description="Peptidase M50" evidence="16">
    <location>
        <begin position="58"/>
        <end position="132"/>
    </location>
</feature>
<evidence type="ECO:0000256" key="14">
    <source>
        <dbReference type="PIRNR" id="PIRNR006404"/>
    </source>
</evidence>
<keyword evidence="7" id="KW-0677">Repeat</keyword>
<keyword evidence="10 14" id="KW-1133">Transmembrane helix</keyword>
<dbReference type="PANTHER" id="PTHR39188">
    <property type="entry name" value="MEMBRANE-ASSOCIATED ZINC METALLOPROTEASE M50B"/>
    <property type="match status" value="1"/>
</dbReference>
<evidence type="ECO:0000256" key="2">
    <source>
        <dbReference type="ARBA" id="ARBA00007931"/>
    </source>
</evidence>
<dbReference type="RefSeq" id="WP_379523441.1">
    <property type="nucleotide sequence ID" value="NZ_JBHSPA010000106.1"/>
</dbReference>
<dbReference type="Pfam" id="PF00571">
    <property type="entry name" value="CBS"/>
    <property type="match status" value="1"/>
</dbReference>
<keyword evidence="3 14" id="KW-1003">Cell membrane</keyword>
<comment type="similarity">
    <text evidence="2 14">Belongs to the peptidase M50B family.</text>
</comment>
<evidence type="ECO:0000256" key="3">
    <source>
        <dbReference type="ARBA" id="ARBA00022475"/>
    </source>
</evidence>
<comment type="caution">
    <text evidence="17">The sequence shown here is derived from an EMBL/GenBank/DDBJ whole genome shotgun (WGS) entry which is preliminary data.</text>
</comment>
<evidence type="ECO:0000256" key="12">
    <source>
        <dbReference type="ARBA" id="ARBA00023122"/>
    </source>
</evidence>
<dbReference type="Gene3D" id="3.10.580.10">
    <property type="entry name" value="CBS-domain"/>
    <property type="match status" value="1"/>
</dbReference>
<feature type="domain" description="Peptidase M50" evidence="16">
    <location>
        <begin position="139"/>
        <end position="182"/>
    </location>
</feature>
<evidence type="ECO:0000256" key="10">
    <source>
        <dbReference type="ARBA" id="ARBA00022989"/>
    </source>
</evidence>
<feature type="transmembrane region" description="Helical" evidence="14">
    <location>
        <begin position="136"/>
        <end position="157"/>
    </location>
</feature>
<evidence type="ECO:0000256" key="13">
    <source>
        <dbReference type="ARBA" id="ARBA00023136"/>
    </source>
</evidence>
<protein>
    <recommendedName>
        <fullName evidence="14">Zinc metalloprotease</fullName>
    </recommendedName>
</protein>
<dbReference type="SUPFAM" id="SSF54631">
    <property type="entry name" value="CBS-domain pair"/>
    <property type="match status" value="1"/>
</dbReference>
<dbReference type="GO" id="GO:0008233">
    <property type="term" value="F:peptidase activity"/>
    <property type="evidence" value="ECO:0007669"/>
    <property type="project" value="UniProtKB-KW"/>
</dbReference>
<feature type="transmembrane region" description="Helical" evidence="14">
    <location>
        <begin position="107"/>
        <end position="130"/>
    </location>
</feature>
<keyword evidence="6 14" id="KW-0479">Metal-binding</keyword>
<comment type="subcellular location">
    <subcellularLocation>
        <location evidence="1 14">Cell membrane</location>
        <topology evidence="1 14">Multi-pass membrane protein</topology>
    </subcellularLocation>
</comment>
<evidence type="ECO:0000256" key="7">
    <source>
        <dbReference type="ARBA" id="ARBA00022737"/>
    </source>
</evidence>
<evidence type="ECO:0000313" key="17">
    <source>
        <dbReference type="EMBL" id="MFC5834023.1"/>
    </source>
</evidence>
<keyword evidence="8 14" id="KW-0378">Hydrolase</keyword>
<evidence type="ECO:0000256" key="11">
    <source>
        <dbReference type="ARBA" id="ARBA00023049"/>
    </source>
</evidence>
<dbReference type="Pfam" id="PF02163">
    <property type="entry name" value="Peptidase_M50"/>
    <property type="match status" value="2"/>
</dbReference>